<dbReference type="AlphaFoldDB" id="H5TDB2"/>
<comment type="caution">
    <text evidence="1">The sequence shown here is derived from an EMBL/GenBank/DDBJ whole genome shotgun (WGS) entry which is preliminary data.</text>
</comment>
<evidence type="ECO:0000313" key="2">
    <source>
        <dbReference type="Proteomes" id="UP000053586"/>
    </source>
</evidence>
<reference evidence="1 2" key="2">
    <citation type="journal article" date="2017" name="Antonie Van Leeuwenhoek">
        <title>Rhizobium rhizosphaerae sp. nov., a novel species isolated from rice rhizosphere.</title>
        <authorList>
            <person name="Zhao J.J."/>
            <person name="Zhang J."/>
            <person name="Zhang R.J."/>
            <person name="Zhang C.W."/>
            <person name="Yin H.Q."/>
            <person name="Zhang X.X."/>
        </authorList>
    </citation>
    <scope>NUCLEOTIDE SEQUENCE [LARGE SCALE GENOMIC DNA]</scope>
    <source>
        <strain evidence="1 2">ACAM 611</strain>
    </source>
</reference>
<gene>
    <name evidence="1" type="ORF">GPUN_2174</name>
</gene>
<proteinExistence type="predicted"/>
<reference evidence="1 2" key="1">
    <citation type="journal article" date="2012" name="J. Bacteriol.">
        <title>Genome sequence of proteorhodopsin-containing sea ice bacterium Glaciecola punicea ACAM 611T.</title>
        <authorList>
            <person name="Qin Q.-L."/>
            <person name="Xie B.-B."/>
            <person name="Shu Y.-L."/>
            <person name="Rong J.-C."/>
            <person name="Zhao D.-L."/>
            <person name="Zhang X.-Y."/>
            <person name="Chen X.-L."/>
            <person name="Zhou B.-C."/>
            <person name="Zhanga Y.-Z."/>
        </authorList>
    </citation>
    <scope>NUCLEOTIDE SEQUENCE [LARGE SCALE GENOMIC DNA]</scope>
    <source>
        <strain evidence="1 2">ACAM 611</strain>
    </source>
</reference>
<sequence length="39" mass="4683">MVKKTLSKHKDLLHKRHVYICFESSILHTCEIMTIQPWS</sequence>
<dbReference type="Proteomes" id="UP000053586">
    <property type="component" value="Unassembled WGS sequence"/>
</dbReference>
<protein>
    <submittedName>
        <fullName evidence="1">Uncharacterized protein</fullName>
    </submittedName>
</protein>
<organism evidence="1 2">
    <name type="scientific">Glaciecola punicea ACAM 611</name>
    <dbReference type="NCBI Taxonomy" id="1121923"/>
    <lineage>
        <taxon>Bacteria</taxon>
        <taxon>Pseudomonadati</taxon>
        <taxon>Pseudomonadota</taxon>
        <taxon>Gammaproteobacteria</taxon>
        <taxon>Alteromonadales</taxon>
        <taxon>Alteromonadaceae</taxon>
        <taxon>Glaciecola</taxon>
    </lineage>
</organism>
<evidence type="ECO:0000313" key="1">
    <source>
        <dbReference type="EMBL" id="GAB56289.1"/>
    </source>
</evidence>
<name>H5TDB2_9ALTE</name>
<keyword evidence="2" id="KW-1185">Reference proteome</keyword>
<dbReference type="EMBL" id="BAET01000027">
    <property type="protein sequence ID" value="GAB56289.1"/>
    <property type="molecule type" value="Genomic_DNA"/>
</dbReference>
<accession>H5TDB2</accession>